<dbReference type="CTD" id="78774994"/>
<dbReference type="GO" id="GO:0050661">
    <property type="term" value="F:NADP binding"/>
    <property type="evidence" value="ECO:0007669"/>
    <property type="project" value="InterPro"/>
</dbReference>
<dbReference type="GO" id="GO:0050660">
    <property type="term" value="F:flavin adenine dinucleotide binding"/>
    <property type="evidence" value="ECO:0007669"/>
    <property type="project" value="InterPro"/>
</dbReference>
<gene>
    <name evidence="7" type="ORF">GCK72_010425</name>
</gene>
<dbReference type="AlphaFoldDB" id="A0A6A5H6L2"/>
<dbReference type="InterPro" id="IPR050346">
    <property type="entry name" value="FMO-like"/>
</dbReference>
<dbReference type="GO" id="GO:0004499">
    <property type="term" value="F:N,N-dimethylaniline monooxygenase activity"/>
    <property type="evidence" value="ECO:0007669"/>
    <property type="project" value="InterPro"/>
</dbReference>
<evidence type="ECO:0000256" key="1">
    <source>
        <dbReference type="ARBA" id="ARBA00009183"/>
    </source>
</evidence>
<dbReference type="RefSeq" id="XP_053587436.1">
    <property type="nucleotide sequence ID" value="XM_053727859.1"/>
</dbReference>
<evidence type="ECO:0000313" key="7">
    <source>
        <dbReference type="EMBL" id="KAF1762163.1"/>
    </source>
</evidence>
<dbReference type="EMBL" id="WUAV01000003">
    <property type="protein sequence ID" value="KAF1762163.1"/>
    <property type="molecule type" value="Genomic_DNA"/>
</dbReference>
<evidence type="ECO:0000256" key="4">
    <source>
        <dbReference type="ARBA" id="ARBA00022857"/>
    </source>
</evidence>
<dbReference type="Proteomes" id="UP000483820">
    <property type="component" value="Chromosome III"/>
</dbReference>
<dbReference type="Gene3D" id="3.50.50.60">
    <property type="entry name" value="FAD/NAD(P)-binding domain"/>
    <property type="match status" value="1"/>
</dbReference>
<evidence type="ECO:0000256" key="2">
    <source>
        <dbReference type="ARBA" id="ARBA00022630"/>
    </source>
</evidence>
<dbReference type="PANTHER" id="PTHR23023">
    <property type="entry name" value="DIMETHYLANILINE MONOOXYGENASE"/>
    <property type="match status" value="1"/>
</dbReference>
<dbReference type="PRINTS" id="PR00370">
    <property type="entry name" value="FMOXYGENASE"/>
</dbReference>
<evidence type="ECO:0000256" key="3">
    <source>
        <dbReference type="ARBA" id="ARBA00022827"/>
    </source>
</evidence>
<reference evidence="7 8" key="1">
    <citation type="submission" date="2019-12" db="EMBL/GenBank/DDBJ databases">
        <title>Chromosome-level assembly of the Caenorhabditis remanei genome.</title>
        <authorList>
            <person name="Teterina A.A."/>
            <person name="Willis J.H."/>
            <person name="Phillips P.C."/>
        </authorList>
    </citation>
    <scope>NUCLEOTIDE SEQUENCE [LARGE SCALE GENOMIC DNA]</scope>
    <source>
        <strain evidence="7 8">PX506</strain>
        <tissue evidence="7">Whole organism</tissue>
    </source>
</reference>
<dbReference type="EC" id="1.-.-.-" evidence="6"/>
<organism evidence="7 8">
    <name type="scientific">Caenorhabditis remanei</name>
    <name type="common">Caenorhabditis vulgaris</name>
    <dbReference type="NCBI Taxonomy" id="31234"/>
    <lineage>
        <taxon>Eukaryota</taxon>
        <taxon>Metazoa</taxon>
        <taxon>Ecdysozoa</taxon>
        <taxon>Nematoda</taxon>
        <taxon>Chromadorea</taxon>
        <taxon>Rhabditida</taxon>
        <taxon>Rhabditina</taxon>
        <taxon>Rhabditomorpha</taxon>
        <taxon>Rhabditoidea</taxon>
        <taxon>Rhabditidae</taxon>
        <taxon>Peloderinae</taxon>
        <taxon>Caenorhabditis</taxon>
    </lineage>
</organism>
<dbReference type="InterPro" id="IPR020946">
    <property type="entry name" value="Flavin_mOase-like"/>
</dbReference>
<name>A0A6A5H6L2_CAERE</name>
<sequence length="138" mass="15673">MSSEKKHLLVIGAGASGLPSIRHALLYPNVEVTCFEKSNDIGGLWNYKPHKTDLSTVMKSTVINSSKEMTAFSDFPPEDTMANFMHNREMCRYLKNYAKNFGLLKYIMLNHSVVSIVRNDDYETSGKWKVRYTDGLVS</sequence>
<keyword evidence="6" id="KW-0503">Monooxygenase</keyword>
<keyword evidence="5 6" id="KW-0560">Oxidoreductase</keyword>
<evidence type="ECO:0000313" key="8">
    <source>
        <dbReference type="Proteomes" id="UP000483820"/>
    </source>
</evidence>
<dbReference type="Pfam" id="PF00743">
    <property type="entry name" value="FMO-like"/>
    <property type="match status" value="1"/>
</dbReference>
<keyword evidence="4" id="KW-0521">NADP</keyword>
<dbReference type="KEGG" id="crq:GCK72_010425"/>
<evidence type="ECO:0000256" key="5">
    <source>
        <dbReference type="ARBA" id="ARBA00023002"/>
    </source>
</evidence>
<proteinExistence type="inferred from homology"/>
<comment type="cofactor">
    <cofactor evidence="6">
        <name>FAD</name>
        <dbReference type="ChEBI" id="CHEBI:57692"/>
    </cofactor>
</comment>
<protein>
    <recommendedName>
        <fullName evidence="6">Flavin-containing monooxygenase</fullName>
        <ecNumber evidence="6">1.-.-.-</ecNumber>
    </recommendedName>
</protein>
<dbReference type="InterPro" id="IPR036188">
    <property type="entry name" value="FAD/NAD-bd_sf"/>
</dbReference>
<comment type="caution">
    <text evidence="7">The sequence shown here is derived from an EMBL/GenBank/DDBJ whole genome shotgun (WGS) entry which is preliminary data.</text>
</comment>
<keyword evidence="3 6" id="KW-0274">FAD</keyword>
<keyword evidence="2 6" id="KW-0285">Flavoprotein</keyword>
<dbReference type="SUPFAM" id="SSF51905">
    <property type="entry name" value="FAD/NAD(P)-binding domain"/>
    <property type="match status" value="1"/>
</dbReference>
<dbReference type="GeneID" id="78774994"/>
<dbReference type="InterPro" id="IPR000960">
    <property type="entry name" value="Flavin_mOase"/>
</dbReference>
<evidence type="ECO:0000256" key="6">
    <source>
        <dbReference type="RuleBase" id="RU361177"/>
    </source>
</evidence>
<comment type="similarity">
    <text evidence="1 6">Belongs to the FMO family.</text>
</comment>
<accession>A0A6A5H6L2</accession>